<dbReference type="STRING" id="1349767.GJA_5372"/>
<keyword evidence="2" id="KW-1185">Reference proteome</keyword>
<dbReference type="InterPro" id="IPR038225">
    <property type="entry name" value="TagF_sf"/>
</dbReference>
<evidence type="ECO:0008006" key="3">
    <source>
        <dbReference type="Google" id="ProtNLM"/>
    </source>
</evidence>
<reference evidence="1 2" key="1">
    <citation type="journal article" date="2015" name="Genome Announc.">
        <title>Genome Sequence of Mushroom Soft-Rot Pathogen Janthinobacterium agaricidamnosum.</title>
        <authorList>
            <person name="Graupner K."/>
            <person name="Lackner G."/>
            <person name="Hertweck C."/>
        </authorList>
    </citation>
    <scope>NUCLEOTIDE SEQUENCE [LARGE SCALE GENOMIC DNA]</scope>
    <source>
        <strain evidence="2">NBRC 102515 / DSM 9628</strain>
    </source>
</reference>
<dbReference type="Pfam" id="PF09867">
    <property type="entry name" value="TagF_N"/>
    <property type="match status" value="1"/>
</dbReference>
<organism evidence="1 2">
    <name type="scientific">Janthinobacterium agaricidamnosum NBRC 102515 = DSM 9628</name>
    <dbReference type="NCBI Taxonomy" id="1349767"/>
    <lineage>
        <taxon>Bacteria</taxon>
        <taxon>Pseudomonadati</taxon>
        <taxon>Pseudomonadota</taxon>
        <taxon>Betaproteobacteria</taxon>
        <taxon>Burkholderiales</taxon>
        <taxon>Oxalobacteraceae</taxon>
        <taxon>Janthinobacterium</taxon>
    </lineage>
</organism>
<dbReference type="HOGENOM" id="CLU_084145_1_0_4"/>
<dbReference type="EMBL" id="HG322949">
    <property type="protein sequence ID" value="CDG85968.1"/>
    <property type="molecule type" value="Genomic_DNA"/>
</dbReference>
<dbReference type="NCBIfam" id="TIGR03373">
    <property type="entry name" value="VI_minor_4"/>
    <property type="match status" value="1"/>
</dbReference>
<proteinExistence type="predicted"/>
<dbReference type="Gene3D" id="3.40.1730.10">
    <property type="entry name" value="pa0076 domain"/>
    <property type="match status" value="1"/>
</dbReference>
<dbReference type="PATRIC" id="fig|1349767.4.peg.1966"/>
<dbReference type="Proteomes" id="UP000027604">
    <property type="component" value="Chromosome I"/>
</dbReference>
<protein>
    <recommendedName>
        <fullName evidence="3">Type VI secretion-associated protein</fullName>
    </recommendedName>
</protein>
<dbReference type="InterPro" id="IPR017748">
    <property type="entry name" value="TagF"/>
</dbReference>
<dbReference type="PIRSF" id="PIRSF029287">
    <property type="entry name" value="UCP029287"/>
    <property type="match status" value="1"/>
</dbReference>
<gene>
    <name evidence="1" type="ORF">GJA_5372</name>
</gene>
<evidence type="ECO:0000313" key="1">
    <source>
        <dbReference type="EMBL" id="CDG85968.1"/>
    </source>
</evidence>
<dbReference type="AlphaFoldDB" id="W0VEV9"/>
<sequence length="228" mass="24511">MNTPCDRHEDRAPGFFGKVLTHGDFVSRRLPPMLLDAWDGWLQAAMRASRDSLGPRWLDTYLNSPVWRFVLAPGVCGERAWAGVLMPSVDRVGRYFPLTIACGAAGGALLDWIDSGHAWFGRIEELALSSLRDDFVLESFDAALLAGPALADHPAPGSRGPHGARLPLSGIDGGLARQLARAALDGRSIWWTEGSAAVEPSLLVCQGLPQPAAFAGMLAGNWRQSGWA</sequence>
<dbReference type="eggNOG" id="COG3913">
    <property type="taxonomic scope" value="Bacteria"/>
</dbReference>
<accession>W0VEV9</accession>
<dbReference type="KEGG" id="jag:GJA_5372"/>
<evidence type="ECO:0000313" key="2">
    <source>
        <dbReference type="Proteomes" id="UP000027604"/>
    </source>
</evidence>
<dbReference type="OrthoDB" id="9801841at2"/>
<name>W0VEV9_9BURK</name>